<evidence type="ECO:0000313" key="2">
    <source>
        <dbReference type="EMBL" id="OQO11582.1"/>
    </source>
</evidence>
<feature type="compositionally biased region" description="Polar residues" evidence="1">
    <location>
        <begin position="23"/>
        <end position="33"/>
    </location>
</feature>
<dbReference type="AlphaFoldDB" id="A0A1V8TK45"/>
<dbReference type="EMBL" id="NAJO01000006">
    <property type="protein sequence ID" value="OQO11582.1"/>
    <property type="molecule type" value="Genomic_DNA"/>
</dbReference>
<keyword evidence="3" id="KW-1185">Reference proteome</keyword>
<dbReference type="Proteomes" id="UP000192596">
    <property type="component" value="Unassembled WGS sequence"/>
</dbReference>
<sequence>MASKGNKIESWEANPWTPAPNANVANAETMTSPEAQAARARSAEIMAALKKGEPGEADKMMGQKKNYDSLVPGMGKLKDKLLGGKKGKE</sequence>
<comment type="caution">
    <text evidence="2">The sequence shown here is derived from an EMBL/GenBank/DDBJ whole genome shotgun (WGS) entry which is preliminary data.</text>
</comment>
<evidence type="ECO:0000256" key="1">
    <source>
        <dbReference type="SAM" id="MobiDB-lite"/>
    </source>
</evidence>
<dbReference type="OrthoDB" id="3649946at2759"/>
<feature type="compositionally biased region" description="Basic and acidic residues" evidence="1">
    <location>
        <begin position="1"/>
        <end position="10"/>
    </location>
</feature>
<accession>A0A1V8TK45</accession>
<name>A0A1V8TK45_9PEZI</name>
<feature type="region of interest" description="Disordered" evidence="1">
    <location>
        <begin position="1"/>
        <end position="38"/>
    </location>
</feature>
<protein>
    <submittedName>
        <fullName evidence="2">Uncharacterized protein</fullName>
    </submittedName>
</protein>
<organism evidence="2 3">
    <name type="scientific">Cryoendolithus antarcticus</name>
    <dbReference type="NCBI Taxonomy" id="1507870"/>
    <lineage>
        <taxon>Eukaryota</taxon>
        <taxon>Fungi</taxon>
        <taxon>Dikarya</taxon>
        <taxon>Ascomycota</taxon>
        <taxon>Pezizomycotina</taxon>
        <taxon>Dothideomycetes</taxon>
        <taxon>Dothideomycetidae</taxon>
        <taxon>Cladosporiales</taxon>
        <taxon>Cladosporiaceae</taxon>
        <taxon>Cryoendolithus</taxon>
    </lineage>
</organism>
<feature type="compositionally biased region" description="Basic and acidic residues" evidence="1">
    <location>
        <begin position="52"/>
        <end position="67"/>
    </location>
</feature>
<gene>
    <name evidence="2" type="ORF">B0A48_03309</name>
</gene>
<dbReference type="InParanoid" id="A0A1V8TK45"/>
<feature type="region of interest" description="Disordered" evidence="1">
    <location>
        <begin position="52"/>
        <end position="89"/>
    </location>
</feature>
<evidence type="ECO:0000313" key="3">
    <source>
        <dbReference type="Proteomes" id="UP000192596"/>
    </source>
</evidence>
<proteinExistence type="predicted"/>
<reference evidence="3" key="1">
    <citation type="submission" date="2017-03" db="EMBL/GenBank/DDBJ databases">
        <title>Genomes of endolithic fungi from Antarctica.</title>
        <authorList>
            <person name="Coleine C."/>
            <person name="Masonjones S."/>
            <person name="Stajich J.E."/>
        </authorList>
    </citation>
    <scope>NUCLEOTIDE SEQUENCE [LARGE SCALE GENOMIC DNA]</scope>
    <source>
        <strain evidence="3">CCFEE 5527</strain>
    </source>
</reference>